<comment type="caution">
    <text evidence="1">The sequence shown here is derived from an EMBL/GenBank/DDBJ whole genome shotgun (WGS) entry which is preliminary data.</text>
</comment>
<accession>A0A8S1NQQ1</accession>
<sequence length="172" mass="20712">MSRRLRQKLINNENENPSENYECKFNESPQRLCQERRAQQCLEQISSQFLLSNTFDIYAGWNEKEDLPNKNYHRPAQSQKSTLDSSFRIRSQIRTATPNQRRSKRTQSHMKETKILLDICPKQCFNYPIPAFKTKQFSQKEQIKYFQGFYDRGDEKSFDWMSNLLQVRKIKR</sequence>
<dbReference type="AlphaFoldDB" id="A0A8S1NQQ1"/>
<keyword evidence="2" id="KW-1185">Reference proteome</keyword>
<organism evidence="1 2">
    <name type="scientific">Paramecium sonneborni</name>
    <dbReference type="NCBI Taxonomy" id="65129"/>
    <lineage>
        <taxon>Eukaryota</taxon>
        <taxon>Sar</taxon>
        <taxon>Alveolata</taxon>
        <taxon>Ciliophora</taxon>
        <taxon>Intramacronucleata</taxon>
        <taxon>Oligohymenophorea</taxon>
        <taxon>Peniculida</taxon>
        <taxon>Parameciidae</taxon>
        <taxon>Paramecium</taxon>
    </lineage>
</organism>
<reference evidence="1" key="1">
    <citation type="submission" date="2021-01" db="EMBL/GenBank/DDBJ databases">
        <authorList>
            <consortium name="Genoscope - CEA"/>
            <person name="William W."/>
        </authorList>
    </citation>
    <scope>NUCLEOTIDE SEQUENCE</scope>
</reference>
<dbReference type="EMBL" id="CAJJDN010000058">
    <property type="protein sequence ID" value="CAD8091973.1"/>
    <property type="molecule type" value="Genomic_DNA"/>
</dbReference>
<protein>
    <submittedName>
        <fullName evidence="1">Uncharacterized protein</fullName>
    </submittedName>
</protein>
<dbReference type="OrthoDB" id="291349at2759"/>
<evidence type="ECO:0000313" key="2">
    <source>
        <dbReference type="Proteomes" id="UP000692954"/>
    </source>
</evidence>
<dbReference type="Proteomes" id="UP000692954">
    <property type="component" value="Unassembled WGS sequence"/>
</dbReference>
<evidence type="ECO:0000313" key="1">
    <source>
        <dbReference type="EMBL" id="CAD8091973.1"/>
    </source>
</evidence>
<name>A0A8S1NQQ1_9CILI</name>
<proteinExistence type="predicted"/>
<gene>
    <name evidence="1" type="ORF">PSON_ATCC_30995.1.T0580151</name>
</gene>